<dbReference type="Proteomes" id="UP000479710">
    <property type="component" value="Unassembled WGS sequence"/>
</dbReference>
<keyword evidence="2" id="KW-1185">Reference proteome</keyword>
<dbReference type="EMBL" id="SPHZ02000005">
    <property type="protein sequence ID" value="KAF0921126.1"/>
    <property type="molecule type" value="Genomic_DNA"/>
</dbReference>
<comment type="caution">
    <text evidence="1">The sequence shown here is derived from an EMBL/GenBank/DDBJ whole genome shotgun (WGS) entry which is preliminary data.</text>
</comment>
<evidence type="ECO:0000313" key="2">
    <source>
        <dbReference type="Proteomes" id="UP000479710"/>
    </source>
</evidence>
<name>A0A6G1E973_9ORYZ</name>
<proteinExistence type="predicted"/>
<reference evidence="1 2" key="1">
    <citation type="submission" date="2019-11" db="EMBL/GenBank/DDBJ databases">
        <title>Whole genome sequence of Oryza granulata.</title>
        <authorList>
            <person name="Li W."/>
        </authorList>
    </citation>
    <scope>NUCLEOTIDE SEQUENCE [LARGE SCALE GENOMIC DNA]</scope>
    <source>
        <strain evidence="2">cv. Menghai</strain>
        <tissue evidence="1">Leaf</tissue>
    </source>
</reference>
<protein>
    <submittedName>
        <fullName evidence="1">Uncharacterized protein</fullName>
    </submittedName>
</protein>
<gene>
    <name evidence="1" type="ORF">E2562_038690</name>
</gene>
<sequence length="60" mass="6337">MTNSSISTSSSSPVRRIWLLHLPVPQPFVSLPAAGATMNLHHVLREPSSGEGEIRGGSSV</sequence>
<organism evidence="1 2">
    <name type="scientific">Oryza meyeriana var. granulata</name>
    <dbReference type="NCBI Taxonomy" id="110450"/>
    <lineage>
        <taxon>Eukaryota</taxon>
        <taxon>Viridiplantae</taxon>
        <taxon>Streptophyta</taxon>
        <taxon>Embryophyta</taxon>
        <taxon>Tracheophyta</taxon>
        <taxon>Spermatophyta</taxon>
        <taxon>Magnoliopsida</taxon>
        <taxon>Liliopsida</taxon>
        <taxon>Poales</taxon>
        <taxon>Poaceae</taxon>
        <taxon>BOP clade</taxon>
        <taxon>Oryzoideae</taxon>
        <taxon>Oryzeae</taxon>
        <taxon>Oryzinae</taxon>
        <taxon>Oryza</taxon>
        <taxon>Oryza meyeriana</taxon>
    </lineage>
</organism>
<dbReference type="AlphaFoldDB" id="A0A6G1E973"/>
<evidence type="ECO:0000313" key="1">
    <source>
        <dbReference type="EMBL" id="KAF0921126.1"/>
    </source>
</evidence>
<accession>A0A6G1E973</accession>